<feature type="transmembrane region" description="Helical" evidence="8">
    <location>
        <begin position="169"/>
        <end position="191"/>
    </location>
</feature>
<evidence type="ECO:0000256" key="7">
    <source>
        <dbReference type="ARBA" id="ARBA00024033"/>
    </source>
</evidence>
<evidence type="ECO:0000256" key="6">
    <source>
        <dbReference type="ARBA" id="ARBA00023136"/>
    </source>
</evidence>
<gene>
    <name evidence="9" type="ORF">J2S39_002206</name>
</gene>
<dbReference type="Pfam" id="PF09594">
    <property type="entry name" value="GT87"/>
    <property type="match status" value="1"/>
</dbReference>
<evidence type="ECO:0000313" key="10">
    <source>
        <dbReference type="Proteomes" id="UP001180840"/>
    </source>
</evidence>
<evidence type="ECO:0000256" key="4">
    <source>
        <dbReference type="ARBA" id="ARBA00022692"/>
    </source>
</evidence>
<evidence type="ECO:0000256" key="5">
    <source>
        <dbReference type="ARBA" id="ARBA00022989"/>
    </source>
</evidence>
<dbReference type="PIRSF" id="PIRSF010361">
    <property type="entry name" value="UCP010361"/>
    <property type="match status" value="1"/>
</dbReference>
<keyword evidence="4 8" id="KW-0812">Transmembrane</keyword>
<dbReference type="InterPro" id="IPR016570">
    <property type="entry name" value="UCP010361"/>
</dbReference>
<protein>
    <submittedName>
        <fullName evidence="9">Membrane protein</fullName>
    </submittedName>
</protein>
<keyword evidence="3" id="KW-0808">Transferase</keyword>
<comment type="similarity">
    <text evidence="7">Belongs to the glycosyltransferase 87 family.</text>
</comment>
<accession>A0ABU2A0K0</accession>
<evidence type="ECO:0000313" key="9">
    <source>
        <dbReference type="EMBL" id="MDR7330530.1"/>
    </source>
</evidence>
<dbReference type="EMBL" id="JAVDXZ010000001">
    <property type="protein sequence ID" value="MDR7330530.1"/>
    <property type="molecule type" value="Genomic_DNA"/>
</dbReference>
<sequence>MTHQATRPDAVPVIHPTRRVWPARSESLARGFITFLGGPLGRHAEVGRARWWTPLRVLILTSLVWLSFGFLSKANCLQGVRGEDGVVGLNWSGNRQYVSACYNDILPLYNGRGLNEGGFPYAFSWVEGDLTRYMEYPVLAGLFQGAVAWLTRLTYPLVESLPLAVAESAWYFCLTALVLSAFWVAGIRLLVDLAGNRVWDLWLVAASPIVIMHAFTNWDIPSVFAVILALWLVTRGRPGWAGAAIGLGTAFKLWPLFLLGAFLVLAVRSRAWAAFARMLTAAVLAWLAVNVSVMLRYPQAWAEFTRLNSERGWEWTTVWAVVSRITGWQGFDAGGGAPEILNAVTLTLFALACAGVFALGTMACRRPRVAELVFLIVAAFLLINKVWSPQYSLWLVVPAVLALPRWRLLLAWMLTEMMVWPVLMLHMHGAENKGLPGEVLDVVVLTRDAFIIAMIVLVVRQMLGYGRDKVAEAHGGLDPLAGSFGQADRFVLGRGVGRAGRRDVPVSPAEEIGVGVDKRPAAPVKEGH</sequence>
<evidence type="ECO:0000256" key="8">
    <source>
        <dbReference type="SAM" id="Phobius"/>
    </source>
</evidence>
<comment type="caution">
    <text evidence="9">The sequence shown here is derived from an EMBL/GenBank/DDBJ whole genome shotgun (WGS) entry which is preliminary data.</text>
</comment>
<feature type="transmembrane region" description="Helical" evidence="8">
    <location>
        <begin position="340"/>
        <end position="362"/>
    </location>
</feature>
<evidence type="ECO:0000256" key="1">
    <source>
        <dbReference type="ARBA" id="ARBA00004651"/>
    </source>
</evidence>
<feature type="transmembrane region" description="Helical" evidence="8">
    <location>
        <begin position="239"/>
        <end position="266"/>
    </location>
</feature>
<keyword evidence="5 8" id="KW-1133">Transmembrane helix</keyword>
<feature type="transmembrane region" description="Helical" evidence="8">
    <location>
        <begin position="408"/>
        <end position="427"/>
    </location>
</feature>
<organism evidence="9 10">
    <name type="scientific">Corynebacterium guangdongense</name>
    <dbReference type="NCBI Taxonomy" id="1783348"/>
    <lineage>
        <taxon>Bacteria</taxon>
        <taxon>Bacillati</taxon>
        <taxon>Actinomycetota</taxon>
        <taxon>Actinomycetes</taxon>
        <taxon>Mycobacteriales</taxon>
        <taxon>Corynebacteriaceae</taxon>
        <taxon>Corynebacterium</taxon>
    </lineage>
</organism>
<dbReference type="InterPro" id="IPR018584">
    <property type="entry name" value="GT87"/>
</dbReference>
<feature type="transmembrane region" description="Helical" evidence="8">
    <location>
        <begin position="203"/>
        <end position="233"/>
    </location>
</feature>
<name>A0ABU2A0K0_9CORY</name>
<reference evidence="9" key="1">
    <citation type="submission" date="2023-07" db="EMBL/GenBank/DDBJ databases">
        <title>Sequencing the genomes of 1000 actinobacteria strains.</title>
        <authorList>
            <person name="Klenk H.-P."/>
        </authorList>
    </citation>
    <scope>NUCLEOTIDE SEQUENCE</scope>
    <source>
        <strain evidence="9">DSM 107476</strain>
    </source>
</reference>
<feature type="transmembrane region" description="Helical" evidence="8">
    <location>
        <begin position="278"/>
        <end position="297"/>
    </location>
</feature>
<evidence type="ECO:0000256" key="3">
    <source>
        <dbReference type="ARBA" id="ARBA00022679"/>
    </source>
</evidence>
<keyword evidence="6 8" id="KW-0472">Membrane</keyword>
<keyword evidence="2" id="KW-1003">Cell membrane</keyword>
<comment type="subcellular location">
    <subcellularLocation>
        <location evidence="1">Cell membrane</location>
        <topology evidence="1">Multi-pass membrane protein</topology>
    </subcellularLocation>
</comment>
<dbReference type="RefSeq" id="WP_290196308.1">
    <property type="nucleotide sequence ID" value="NZ_CP047654.1"/>
</dbReference>
<keyword evidence="10" id="KW-1185">Reference proteome</keyword>
<feature type="transmembrane region" description="Helical" evidence="8">
    <location>
        <begin position="439"/>
        <end position="459"/>
    </location>
</feature>
<proteinExistence type="inferred from homology"/>
<dbReference type="Proteomes" id="UP001180840">
    <property type="component" value="Unassembled WGS sequence"/>
</dbReference>
<evidence type="ECO:0000256" key="2">
    <source>
        <dbReference type="ARBA" id="ARBA00022475"/>
    </source>
</evidence>
<feature type="transmembrane region" description="Helical" evidence="8">
    <location>
        <begin position="369"/>
        <end position="388"/>
    </location>
</feature>